<dbReference type="Proteomes" id="UP001165580">
    <property type="component" value="Unassembled WGS sequence"/>
</dbReference>
<dbReference type="InterPro" id="IPR006311">
    <property type="entry name" value="TAT_signal"/>
</dbReference>
<evidence type="ECO:0000256" key="1">
    <source>
        <dbReference type="SAM" id="MobiDB-lite"/>
    </source>
</evidence>
<evidence type="ECO:0000259" key="3">
    <source>
        <dbReference type="Pfam" id="PF01593"/>
    </source>
</evidence>
<reference evidence="4" key="1">
    <citation type="submission" date="2022-08" db="EMBL/GenBank/DDBJ databases">
        <authorList>
            <person name="Deng Y."/>
            <person name="Han X.-F."/>
            <person name="Zhang Y.-Q."/>
        </authorList>
    </citation>
    <scope>NUCLEOTIDE SEQUENCE</scope>
    <source>
        <strain evidence="4">CPCC 205716</strain>
    </source>
</reference>
<dbReference type="EMBL" id="JANTEZ010000001">
    <property type="protein sequence ID" value="MCS5713331.1"/>
    <property type="molecule type" value="Genomic_DNA"/>
</dbReference>
<dbReference type="PANTHER" id="PTHR10742:SF410">
    <property type="entry name" value="LYSINE-SPECIFIC HISTONE DEMETHYLASE 2"/>
    <property type="match status" value="1"/>
</dbReference>
<dbReference type="PANTHER" id="PTHR10742">
    <property type="entry name" value="FLAVIN MONOAMINE OXIDASE"/>
    <property type="match status" value="1"/>
</dbReference>
<dbReference type="InterPro" id="IPR050281">
    <property type="entry name" value="Flavin_monoamine_oxidase"/>
</dbReference>
<evidence type="ECO:0000256" key="2">
    <source>
        <dbReference type="SAM" id="SignalP"/>
    </source>
</evidence>
<dbReference type="Pfam" id="PF13450">
    <property type="entry name" value="NAD_binding_8"/>
    <property type="match status" value="1"/>
</dbReference>
<evidence type="ECO:0000313" key="4">
    <source>
        <dbReference type="EMBL" id="MCS5713331.1"/>
    </source>
</evidence>
<protein>
    <submittedName>
        <fullName evidence="4">FAD-dependent oxidoreductase</fullName>
    </submittedName>
</protein>
<feature type="domain" description="Amine oxidase" evidence="3">
    <location>
        <begin position="46"/>
        <end position="120"/>
    </location>
</feature>
<organism evidence="4 5">
    <name type="scientific">Herbiconiux gentiana</name>
    <dbReference type="NCBI Taxonomy" id="2970912"/>
    <lineage>
        <taxon>Bacteria</taxon>
        <taxon>Bacillati</taxon>
        <taxon>Actinomycetota</taxon>
        <taxon>Actinomycetes</taxon>
        <taxon>Micrococcales</taxon>
        <taxon>Microbacteriaceae</taxon>
        <taxon>Herbiconiux</taxon>
    </lineage>
</organism>
<keyword evidence="2" id="KW-0732">Signal</keyword>
<dbReference type="SUPFAM" id="SSF51905">
    <property type="entry name" value="FAD/NAD(P)-binding domain"/>
    <property type="match status" value="2"/>
</dbReference>
<dbReference type="InterPro" id="IPR002937">
    <property type="entry name" value="Amino_oxidase"/>
</dbReference>
<gene>
    <name evidence="4" type="ORF">NVV95_02055</name>
</gene>
<dbReference type="InterPro" id="IPR036188">
    <property type="entry name" value="FAD/NAD-bd_sf"/>
</dbReference>
<accession>A0ABT2GB41</accession>
<feature type="region of interest" description="Disordered" evidence="1">
    <location>
        <begin position="27"/>
        <end position="51"/>
    </location>
</feature>
<keyword evidence="5" id="KW-1185">Reference proteome</keyword>
<sequence>MAIERRTFLAGAVSALSLAALSACTPDAPRPTPTPTALPTETPLSPVPRPAAFLRSSWSTDPFSLGSFSSTPVGGGPGDRATLRETVGGRVVFAGEAVAAEHPGTLQGALESGASAAERVRAIADDGERIAVIGAGLAGATAARALADAGFEVVVLEGRDRVGGRILTRDESGWPFPVELGSPTVSGPALDEALLASGVDTLSLSSDSEVRTGSGEVDPPSTVGPDAVAAAVAWARAQAADVSLASALSASGAEAVSADPDADGISPADRLAHYLDTAVATRGGASAFELSASYGVAEPADVDAGTDGSDAPDAPDAPSLVVGGLDRIVQDALDDLDVVLSSTVIRIGYDDDGVSLRLGRGESLNVDRVIVTVPLGVLKTGAIEFAPALPQATLDAVDALGMGELEQLWLRFDEPFWSTDATVLSVIDDTAVVAEWINLLPSTGQAILVGLTAADDVPVAAALGDAEFVEAALATLVPFIDADAVSTATATPTPAAAG</sequence>
<dbReference type="PROSITE" id="PS51257">
    <property type="entry name" value="PROKAR_LIPOPROTEIN"/>
    <property type="match status" value="1"/>
</dbReference>
<feature type="chain" id="PRO_5046546724" evidence="2">
    <location>
        <begin position="23"/>
        <end position="498"/>
    </location>
</feature>
<dbReference type="RefSeq" id="WP_259484872.1">
    <property type="nucleotide sequence ID" value="NZ_JANTEZ010000001.1"/>
</dbReference>
<comment type="caution">
    <text evidence="4">The sequence shown here is derived from an EMBL/GenBank/DDBJ whole genome shotgun (WGS) entry which is preliminary data.</text>
</comment>
<feature type="signal peptide" evidence="2">
    <location>
        <begin position="1"/>
        <end position="22"/>
    </location>
</feature>
<dbReference type="SUPFAM" id="SSF54373">
    <property type="entry name" value="FAD-linked reductases, C-terminal domain"/>
    <property type="match status" value="1"/>
</dbReference>
<feature type="domain" description="Amine oxidase" evidence="3">
    <location>
        <begin position="322"/>
        <end position="479"/>
    </location>
</feature>
<proteinExistence type="predicted"/>
<name>A0ABT2GB41_9MICO</name>
<dbReference type="Pfam" id="PF01593">
    <property type="entry name" value="Amino_oxidase"/>
    <property type="match status" value="2"/>
</dbReference>
<dbReference type="PROSITE" id="PS51318">
    <property type="entry name" value="TAT"/>
    <property type="match status" value="1"/>
</dbReference>
<dbReference type="Gene3D" id="3.50.50.60">
    <property type="entry name" value="FAD/NAD(P)-binding domain"/>
    <property type="match status" value="2"/>
</dbReference>
<evidence type="ECO:0000313" key="5">
    <source>
        <dbReference type="Proteomes" id="UP001165580"/>
    </source>
</evidence>